<dbReference type="PANTHER" id="PTHR18901">
    <property type="entry name" value="2-DEOXYGLUCOSE-6-PHOSPHATE PHOSPHATASE 2"/>
    <property type="match status" value="1"/>
</dbReference>
<dbReference type="Pfam" id="PF13419">
    <property type="entry name" value="HAD_2"/>
    <property type="match status" value="1"/>
</dbReference>
<name>A0A1M6IRM6_9ACTN</name>
<dbReference type="SUPFAM" id="SSF56784">
    <property type="entry name" value="HAD-like"/>
    <property type="match status" value="1"/>
</dbReference>
<dbReference type="SFLD" id="SFLDG01129">
    <property type="entry name" value="C1.5:_HAD__Beta-PGM__Phosphata"/>
    <property type="match status" value="1"/>
</dbReference>
<dbReference type="SFLD" id="SFLDS00003">
    <property type="entry name" value="Haloacid_Dehalogenase"/>
    <property type="match status" value="1"/>
</dbReference>
<dbReference type="NCBIfam" id="TIGR01509">
    <property type="entry name" value="HAD-SF-IA-v3"/>
    <property type="match status" value="1"/>
</dbReference>
<dbReference type="Proteomes" id="UP000184512">
    <property type="component" value="Unassembled WGS sequence"/>
</dbReference>
<dbReference type="InterPro" id="IPR023198">
    <property type="entry name" value="PGP-like_dom2"/>
</dbReference>
<gene>
    <name evidence="1" type="ORF">SAMN02745244_02355</name>
</gene>
<evidence type="ECO:0000313" key="2">
    <source>
        <dbReference type="Proteomes" id="UP000184512"/>
    </source>
</evidence>
<dbReference type="Gene3D" id="3.40.50.1000">
    <property type="entry name" value="HAD superfamily/HAD-like"/>
    <property type="match status" value="1"/>
</dbReference>
<proteinExistence type="predicted"/>
<dbReference type="InterPro" id="IPR036412">
    <property type="entry name" value="HAD-like_sf"/>
</dbReference>
<dbReference type="Gene3D" id="1.10.150.240">
    <property type="entry name" value="Putative phosphatase, domain 2"/>
    <property type="match status" value="1"/>
</dbReference>
<dbReference type="CDD" id="cd07505">
    <property type="entry name" value="HAD_BPGM-like"/>
    <property type="match status" value="1"/>
</dbReference>
<dbReference type="InterPro" id="IPR006439">
    <property type="entry name" value="HAD-SF_hydro_IA"/>
</dbReference>
<dbReference type="AlphaFoldDB" id="A0A1M6IRM6"/>
<dbReference type="STRING" id="1123357.SAMN02745244_02355"/>
<protein>
    <submittedName>
        <fullName evidence="1">Haloacid dehalogenase superfamily, subfamily IA, variant 3 with third motif having DD or ED</fullName>
    </submittedName>
</protein>
<dbReference type="EMBL" id="FQZG01000043">
    <property type="protein sequence ID" value="SHJ37018.1"/>
    <property type="molecule type" value="Genomic_DNA"/>
</dbReference>
<organism evidence="1 2">
    <name type="scientific">Tessaracoccus bendigoensis DSM 12906</name>
    <dbReference type="NCBI Taxonomy" id="1123357"/>
    <lineage>
        <taxon>Bacteria</taxon>
        <taxon>Bacillati</taxon>
        <taxon>Actinomycetota</taxon>
        <taxon>Actinomycetes</taxon>
        <taxon>Propionibacteriales</taxon>
        <taxon>Propionibacteriaceae</taxon>
        <taxon>Tessaracoccus</taxon>
    </lineage>
</organism>
<evidence type="ECO:0000313" key="1">
    <source>
        <dbReference type="EMBL" id="SHJ37018.1"/>
    </source>
</evidence>
<reference evidence="1 2" key="1">
    <citation type="submission" date="2016-11" db="EMBL/GenBank/DDBJ databases">
        <authorList>
            <person name="Jaros S."/>
            <person name="Januszkiewicz K."/>
            <person name="Wedrychowicz H."/>
        </authorList>
    </citation>
    <scope>NUCLEOTIDE SEQUENCE [LARGE SCALE GENOMIC DNA]</scope>
    <source>
        <strain evidence="1 2">DSM 12906</strain>
    </source>
</reference>
<accession>A0A1M6IRM6</accession>
<dbReference type="InterPro" id="IPR041492">
    <property type="entry name" value="HAD_2"/>
</dbReference>
<dbReference type="PANTHER" id="PTHR18901:SF38">
    <property type="entry name" value="PSEUDOURIDINE-5'-PHOSPHATASE"/>
    <property type="match status" value="1"/>
</dbReference>
<sequence length="225" mass="24280">MRARPEAVLWDFDGTLVDTEPIWAQTEAEMLADHDVVWGEDMMRSLIGQSAAITTRQMAEAIGRPDRHEEIHDELHRRIADQLRRDGLPFLPGALELLEEAADDGVPAAVVTASNGTIMAAAVDLLPPAVQFVVHGDDVARSKPHPDPYLLAMERLGVSSDGSIALEDSVPGTASALAAGAFVYAVPVLAQLESHPRMVISSDGLASTTWPDLLGIWHEAKGNRR</sequence>
<dbReference type="InterPro" id="IPR023214">
    <property type="entry name" value="HAD_sf"/>
</dbReference>
<keyword evidence="2" id="KW-1185">Reference proteome</keyword>